<gene>
    <name evidence="2" type="ORF">WICPIJ_007030</name>
</gene>
<organism evidence="2 3">
    <name type="scientific">Wickerhamomyces pijperi</name>
    <name type="common">Yeast</name>
    <name type="synonym">Pichia pijperi</name>
    <dbReference type="NCBI Taxonomy" id="599730"/>
    <lineage>
        <taxon>Eukaryota</taxon>
        <taxon>Fungi</taxon>
        <taxon>Dikarya</taxon>
        <taxon>Ascomycota</taxon>
        <taxon>Saccharomycotina</taxon>
        <taxon>Saccharomycetes</taxon>
        <taxon>Phaffomycetales</taxon>
        <taxon>Wickerhamomycetaceae</taxon>
        <taxon>Wickerhamomyces</taxon>
    </lineage>
</organism>
<feature type="region of interest" description="Disordered" evidence="1">
    <location>
        <begin position="220"/>
        <end position="243"/>
    </location>
</feature>
<proteinExistence type="predicted"/>
<dbReference type="OrthoDB" id="3980028at2759"/>
<reference evidence="2" key="1">
    <citation type="journal article" date="2021" name="Open Biol.">
        <title>Shared evolutionary footprints suggest mitochondrial oxidative damage underlies multiple complex I losses in fungi.</title>
        <authorList>
            <person name="Schikora-Tamarit M.A."/>
            <person name="Marcet-Houben M."/>
            <person name="Nosek J."/>
            <person name="Gabaldon T."/>
        </authorList>
    </citation>
    <scope>NUCLEOTIDE SEQUENCE</scope>
    <source>
        <strain evidence="2">CBS2887</strain>
    </source>
</reference>
<feature type="compositionally biased region" description="Polar residues" evidence="1">
    <location>
        <begin position="228"/>
        <end position="241"/>
    </location>
</feature>
<reference evidence="2" key="2">
    <citation type="submission" date="2021-01" db="EMBL/GenBank/DDBJ databases">
        <authorList>
            <person name="Schikora-Tamarit M.A."/>
        </authorList>
    </citation>
    <scope>NUCLEOTIDE SEQUENCE</scope>
    <source>
        <strain evidence="2">CBS2887</strain>
    </source>
</reference>
<evidence type="ECO:0000313" key="3">
    <source>
        <dbReference type="Proteomes" id="UP000774326"/>
    </source>
</evidence>
<evidence type="ECO:0000256" key="1">
    <source>
        <dbReference type="SAM" id="MobiDB-lite"/>
    </source>
</evidence>
<accession>A0A9P8Q0M6</accession>
<feature type="compositionally biased region" description="Low complexity" evidence="1">
    <location>
        <begin position="179"/>
        <end position="188"/>
    </location>
</feature>
<dbReference type="GO" id="GO:0031578">
    <property type="term" value="P:mitotic spindle orientation checkpoint signaling"/>
    <property type="evidence" value="ECO:0007669"/>
    <property type="project" value="TreeGrafter"/>
</dbReference>
<dbReference type="AlphaFoldDB" id="A0A9P8Q0M6"/>
<dbReference type="InterPro" id="IPR013889">
    <property type="entry name" value="Karyogamy_KAR9"/>
</dbReference>
<dbReference type="GO" id="GO:0030473">
    <property type="term" value="P:nuclear migration along microtubule"/>
    <property type="evidence" value="ECO:0007669"/>
    <property type="project" value="TreeGrafter"/>
</dbReference>
<dbReference type="PANTHER" id="PTHR37271:SF1">
    <property type="entry name" value="KARYOGAMY PROTEIN KAR9"/>
    <property type="match status" value="1"/>
</dbReference>
<dbReference type="EMBL" id="JAEUBG010004074">
    <property type="protein sequence ID" value="KAH3682003.1"/>
    <property type="molecule type" value="Genomic_DNA"/>
</dbReference>
<dbReference type="GO" id="GO:0005816">
    <property type="term" value="C:spindle pole body"/>
    <property type="evidence" value="ECO:0007669"/>
    <property type="project" value="TreeGrafter"/>
</dbReference>
<evidence type="ECO:0000313" key="2">
    <source>
        <dbReference type="EMBL" id="KAH3682003.1"/>
    </source>
</evidence>
<name>A0A9P8Q0M6_WICPI</name>
<dbReference type="Proteomes" id="UP000774326">
    <property type="component" value="Unassembled WGS sequence"/>
</dbReference>
<dbReference type="Pfam" id="PF08580">
    <property type="entry name" value="KAR9"/>
    <property type="match status" value="1"/>
</dbReference>
<feature type="compositionally biased region" description="Low complexity" evidence="1">
    <location>
        <begin position="378"/>
        <end position="399"/>
    </location>
</feature>
<dbReference type="GO" id="GO:0005938">
    <property type="term" value="C:cell cortex"/>
    <property type="evidence" value="ECO:0007669"/>
    <property type="project" value="TreeGrafter"/>
</dbReference>
<keyword evidence="3" id="KW-1185">Reference proteome</keyword>
<dbReference type="PANTHER" id="PTHR37271">
    <property type="entry name" value="KARYOGAMY PROTEIN KAR9"/>
    <property type="match status" value="1"/>
</dbReference>
<dbReference type="GO" id="GO:0051293">
    <property type="term" value="P:establishment of spindle localization"/>
    <property type="evidence" value="ECO:0007669"/>
    <property type="project" value="TreeGrafter"/>
</dbReference>
<dbReference type="GO" id="GO:0043332">
    <property type="term" value="C:mating projection tip"/>
    <property type="evidence" value="ECO:0007669"/>
    <property type="project" value="TreeGrafter"/>
</dbReference>
<sequence>MAPLRASLQLIPSRIEDFKSKYCYFSHDIGSIELRYRALLDDLEYLNEESRELQNEIVCKKWDQIFGYLNCETAGMIGLIEKELASDSDSAADSTTDLELIRSTALTVQNTFDLLHIAIDEDLVDIKVMERSNELALVWLELRNKIPHSYLENAPQQDSEDDSLELIQNLKQLSLEKPATATATATTAQEMSKKEKRRSRAGEFFMGKLNIIPVLIADDSDSSKKPTPRNSLNPSKDSIFNRSPELIQEGFQTKQKRNSAVPLLIEQFAREELQLMETAIAETRTPIGSEKIIKIKDIAKEEADVFVSPNWDNSVKPRELPAYKVPDSPGPIRIQRSAPAPAPAAAVKLDTSLHESRPSRIPRPISKAASMRLEFRPKSSSSSSSTSSSASLKKSSPSTTLNDIITSTTKFIPRPTSSLEAHFHSLSGVNPSSRFTALSSSNSYKYVDDETF</sequence>
<comment type="caution">
    <text evidence="2">The sequence shown here is derived from an EMBL/GenBank/DDBJ whole genome shotgun (WGS) entry which is preliminary data.</text>
</comment>
<protein>
    <submittedName>
        <fullName evidence="2">Uncharacterized protein</fullName>
    </submittedName>
</protein>
<feature type="region of interest" description="Disordered" evidence="1">
    <location>
        <begin position="326"/>
        <end position="399"/>
    </location>
</feature>
<feature type="region of interest" description="Disordered" evidence="1">
    <location>
        <begin position="178"/>
        <end position="199"/>
    </location>
</feature>